<accession>A0A9W8H539</accession>
<dbReference type="Proteomes" id="UP001140217">
    <property type="component" value="Unassembled WGS sequence"/>
</dbReference>
<dbReference type="EMBL" id="JANBUL010000396">
    <property type="protein sequence ID" value="KAJ2776097.1"/>
    <property type="molecule type" value="Genomic_DNA"/>
</dbReference>
<keyword evidence="4 5" id="KW-0472">Membrane</keyword>
<dbReference type="InterPro" id="IPR039297">
    <property type="entry name" value="COX7a"/>
</dbReference>
<dbReference type="GO" id="GO:0005743">
    <property type="term" value="C:mitochondrial inner membrane"/>
    <property type="evidence" value="ECO:0007669"/>
    <property type="project" value="UniProtKB-SubCell"/>
</dbReference>
<evidence type="ECO:0000313" key="6">
    <source>
        <dbReference type="EMBL" id="KAJ2776097.1"/>
    </source>
</evidence>
<comment type="subcellular location">
    <subcellularLocation>
        <location evidence="1">Mitochondrion inner membrane</location>
    </subcellularLocation>
</comment>
<keyword evidence="3" id="KW-0496">Mitochondrion</keyword>
<protein>
    <submittedName>
        <fullName evidence="6">Uncharacterized protein</fullName>
    </submittedName>
</protein>
<keyword evidence="2" id="KW-0999">Mitochondrion inner membrane</keyword>
<proteinExistence type="predicted"/>
<evidence type="ECO:0000256" key="3">
    <source>
        <dbReference type="ARBA" id="ARBA00023128"/>
    </source>
</evidence>
<comment type="caution">
    <text evidence="6">The sequence shown here is derived from an EMBL/GenBank/DDBJ whole genome shotgun (WGS) entry which is preliminary data.</text>
</comment>
<feature type="transmembrane region" description="Helical" evidence="5">
    <location>
        <begin position="26"/>
        <end position="44"/>
    </location>
</feature>
<sequence>MSVLQKQRFFQSGHGPIYMRTPASRLIVTGLAGLIAGGTLYGMFNIGRLVVGNKP</sequence>
<keyword evidence="5" id="KW-0812">Transmembrane</keyword>
<keyword evidence="7" id="KW-1185">Reference proteome</keyword>
<evidence type="ECO:0000313" key="7">
    <source>
        <dbReference type="Proteomes" id="UP001140217"/>
    </source>
</evidence>
<organism evidence="6 7">
    <name type="scientific">Coemansia javaensis</name>
    <dbReference type="NCBI Taxonomy" id="2761396"/>
    <lineage>
        <taxon>Eukaryota</taxon>
        <taxon>Fungi</taxon>
        <taxon>Fungi incertae sedis</taxon>
        <taxon>Zoopagomycota</taxon>
        <taxon>Kickxellomycotina</taxon>
        <taxon>Kickxellomycetes</taxon>
        <taxon>Kickxellales</taxon>
        <taxon>Kickxellaceae</taxon>
        <taxon>Coemansia</taxon>
    </lineage>
</organism>
<gene>
    <name evidence="6" type="ORF">H4R18_005852</name>
</gene>
<evidence type="ECO:0000256" key="4">
    <source>
        <dbReference type="ARBA" id="ARBA00023136"/>
    </source>
</evidence>
<reference evidence="6" key="1">
    <citation type="submission" date="2022-07" db="EMBL/GenBank/DDBJ databases">
        <title>Phylogenomic reconstructions and comparative analyses of Kickxellomycotina fungi.</title>
        <authorList>
            <person name="Reynolds N.K."/>
            <person name="Stajich J.E."/>
            <person name="Barry K."/>
            <person name="Grigoriev I.V."/>
            <person name="Crous P."/>
            <person name="Smith M.E."/>
        </authorList>
    </citation>
    <scope>NUCLEOTIDE SEQUENCE</scope>
    <source>
        <strain evidence="6">NBRC 105414</strain>
    </source>
</reference>
<dbReference type="AlphaFoldDB" id="A0A9W8H539"/>
<evidence type="ECO:0000256" key="1">
    <source>
        <dbReference type="ARBA" id="ARBA00004273"/>
    </source>
</evidence>
<name>A0A9W8H539_9FUNG</name>
<dbReference type="Pfam" id="PF02238">
    <property type="entry name" value="COX7a"/>
    <property type="match status" value="1"/>
</dbReference>
<keyword evidence="5" id="KW-1133">Transmembrane helix</keyword>
<evidence type="ECO:0000256" key="5">
    <source>
        <dbReference type="SAM" id="Phobius"/>
    </source>
</evidence>
<evidence type="ECO:0000256" key="2">
    <source>
        <dbReference type="ARBA" id="ARBA00022792"/>
    </source>
</evidence>